<sequence length="249" mass="27664">MNFEDEVAVITGAGSGIGRKVAEEYARKHAKVIVAETNQETGEFVANYIKEKGGEAVFIQTDVRNPDDIVRLFAKTNELFGKINILINNAGISKWKDPLLLTVEEWENIIHTNLRSVFLCSREAAKYMKKNVDGGAIVNMASTRAFMSEANTEAYAATKGGIVALTHAMAISFSPYHIRVNSISPGWIETKNYNQLTEQDHDQHPSGRVGKPLDIAKGCFYLTERENDFITGQNIVIDGGMTIKMIYEE</sequence>
<evidence type="ECO:0000256" key="2">
    <source>
        <dbReference type="ARBA" id="ARBA00023002"/>
    </source>
</evidence>
<evidence type="ECO:0000313" key="3">
    <source>
        <dbReference type="EMBL" id="NEY20574.1"/>
    </source>
</evidence>
<dbReference type="FunFam" id="3.40.50.720:FF:000084">
    <property type="entry name" value="Short-chain dehydrogenase reductase"/>
    <property type="match status" value="1"/>
</dbReference>
<protein>
    <submittedName>
        <fullName evidence="3">Glucose 1-dehydrogenase</fullName>
        <ecNumber evidence="3">1.1.1.47</ecNumber>
    </submittedName>
</protein>
<dbReference type="PRINTS" id="PR00081">
    <property type="entry name" value="GDHRDH"/>
</dbReference>
<dbReference type="EC" id="1.1.1.47" evidence="3"/>
<keyword evidence="4" id="KW-1185">Reference proteome</keyword>
<comment type="caution">
    <text evidence="3">The sequence shown here is derived from an EMBL/GenBank/DDBJ whole genome shotgun (WGS) entry which is preliminary data.</text>
</comment>
<dbReference type="GO" id="GO:0008206">
    <property type="term" value="P:bile acid metabolic process"/>
    <property type="evidence" value="ECO:0007669"/>
    <property type="project" value="UniProtKB-ARBA"/>
</dbReference>
<proteinExistence type="inferred from homology"/>
<accession>A0A6M0P799</accession>
<dbReference type="InterPro" id="IPR020904">
    <property type="entry name" value="Sc_DH/Rdtase_CS"/>
</dbReference>
<dbReference type="PRINTS" id="PR00080">
    <property type="entry name" value="SDRFAMILY"/>
</dbReference>
<dbReference type="Pfam" id="PF13561">
    <property type="entry name" value="adh_short_C2"/>
    <property type="match status" value="1"/>
</dbReference>
<comment type="similarity">
    <text evidence="1">Belongs to the short-chain dehydrogenases/reductases (SDR) family.</text>
</comment>
<dbReference type="AlphaFoldDB" id="A0A6M0P799"/>
<dbReference type="GO" id="GO:0047936">
    <property type="term" value="F:glucose 1-dehydrogenase [NAD(P)+] activity"/>
    <property type="evidence" value="ECO:0007669"/>
    <property type="project" value="UniProtKB-EC"/>
</dbReference>
<dbReference type="InterPro" id="IPR036291">
    <property type="entry name" value="NAD(P)-bd_dom_sf"/>
</dbReference>
<dbReference type="SUPFAM" id="SSF51735">
    <property type="entry name" value="NAD(P)-binding Rossmann-fold domains"/>
    <property type="match status" value="1"/>
</dbReference>
<dbReference type="PANTHER" id="PTHR42760">
    <property type="entry name" value="SHORT-CHAIN DEHYDROGENASES/REDUCTASES FAMILY MEMBER"/>
    <property type="match status" value="1"/>
</dbReference>
<dbReference type="InterPro" id="IPR002347">
    <property type="entry name" value="SDR_fam"/>
</dbReference>
<evidence type="ECO:0000313" key="4">
    <source>
        <dbReference type="Proteomes" id="UP000476934"/>
    </source>
</evidence>
<dbReference type="Gene3D" id="3.40.50.720">
    <property type="entry name" value="NAD(P)-binding Rossmann-like Domain"/>
    <property type="match status" value="1"/>
</dbReference>
<dbReference type="Proteomes" id="UP000476934">
    <property type="component" value="Unassembled WGS sequence"/>
</dbReference>
<dbReference type="RefSeq" id="WP_163174010.1">
    <property type="nucleotide sequence ID" value="NZ_JAAIWK010000018.1"/>
</dbReference>
<name>A0A6M0P799_9BACI</name>
<reference evidence="3 4" key="2">
    <citation type="submission" date="2020-03" db="EMBL/GenBank/DDBJ databases">
        <title>Bacillus aquiflavi sp. nov., isolated from yellow water of strong flavor Chinese baijiu in Yibin region of China.</title>
        <authorList>
            <person name="Xie J."/>
        </authorList>
    </citation>
    <scope>NUCLEOTIDE SEQUENCE [LARGE SCALE GENOMIC DNA]</scope>
    <source>
        <strain evidence="3 4">Gsoil 114</strain>
    </source>
</reference>
<dbReference type="NCBIfam" id="NF005559">
    <property type="entry name" value="PRK07231.1"/>
    <property type="match status" value="1"/>
</dbReference>
<dbReference type="EMBL" id="JAAIWK010000018">
    <property type="protein sequence ID" value="NEY20574.1"/>
    <property type="molecule type" value="Genomic_DNA"/>
</dbReference>
<keyword evidence="2 3" id="KW-0560">Oxidoreductase</keyword>
<gene>
    <name evidence="3" type="ORF">G4D61_11470</name>
</gene>
<reference evidence="3 4" key="1">
    <citation type="submission" date="2020-02" db="EMBL/GenBank/DDBJ databases">
        <authorList>
            <person name="Feng H."/>
        </authorList>
    </citation>
    <scope>NUCLEOTIDE SEQUENCE [LARGE SCALE GENOMIC DNA]</scope>
    <source>
        <strain evidence="3 4">Gsoil 114</strain>
    </source>
</reference>
<evidence type="ECO:0000256" key="1">
    <source>
        <dbReference type="ARBA" id="ARBA00006484"/>
    </source>
</evidence>
<dbReference type="PROSITE" id="PS00061">
    <property type="entry name" value="ADH_SHORT"/>
    <property type="match status" value="1"/>
</dbReference>
<organism evidence="3 4">
    <name type="scientific">Heyndrickxia ginsengihumi</name>
    <dbReference type="NCBI Taxonomy" id="363870"/>
    <lineage>
        <taxon>Bacteria</taxon>
        <taxon>Bacillati</taxon>
        <taxon>Bacillota</taxon>
        <taxon>Bacilli</taxon>
        <taxon>Bacillales</taxon>
        <taxon>Bacillaceae</taxon>
        <taxon>Heyndrickxia</taxon>
    </lineage>
</organism>